<name>A0A195BQ83_9HYME</name>
<sequence length="674" mass="77752">MRMIQKQGNWMPYELKPRERRFLTCEQLIQRQYRKGFLHRIVIIDSFELLREKRPEYEQRHDKVILLHDNARPHIAKIVKNIWKRSNSTATADNLNSNDDHGFSDDVSMSHVQENSENEHRGNFPKDTYKNQELSTWLCSWKLKHNISHDAISELLNQLRMCGHADLPKDARTLGTLMFNPVEISASGGITYTLSGDHSPKIIQSLSGADVALQNRTFGIFSHVQFRKNISRDMNAHQNTFWYCNYTDKVGPILCNEIDRSNLIILNKDAPTLMQPPNLILASPNLALIPDSQTDSDPQGSNHFPVCTTIGGNMNTHPTFWYCDYTNKAGQILCSEIDRSNLVILNKDAPTLMQPPDLVLASPNLALIADSQTDSNPQSSSDHFPVCTTIEGKVTHSRQFHYSDKYYDGNIQPRNLDDKSEQVVADKSKQVMANKSEQRMTDKSEQMVTDKSKQVVADKSEQVVADKSKQMVTDKSEQVVADKSEQMVIDKSEQVMTDESEHVMTDESEQMVADNYSHDEDAQSSAWTDKIRLREHLIAEIRKRPPLWNFKLPLAKRRIHRRERLWEEVSIKLNREGSTKKLKKMWRSLCDSFRVHHYRKKMLPSKSTICNPWVHYESMKFISDVQLQSFTITNPSDIKATDRTVNDDNNSTDRCARNRATKNPERRCTKRNYT</sequence>
<dbReference type="AlphaFoldDB" id="A0A195BQ83"/>
<dbReference type="GO" id="GO:0006357">
    <property type="term" value="P:regulation of transcription by RNA polymerase II"/>
    <property type="evidence" value="ECO:0007669"/>
    <property type="project" value="TreeGrafter"/>
</dbReference>
<dbReference type="GO" id="GO:0005667">
    <property type="term" value="C:transcription regulator complex"/>
    <property type="evidence" value="ECO:0007669"/>
    <property type="project" value="TreeGrafter"/>
</dbReference>
<dbReference type="PANTHER" id="PTHR12243:SF69">
    <property type="entry name" value="SI:CH73-59F11.3"/>
    <property type="match status" value="1"/>
</dbReference>
<protein>
    <recommendedName>
        <fullName evidence="2">MADF domain-containing protein</fullName>
    </recommendedName>
</protein>
<accession>A0A195BQ83</accession>
<evidence type="ECO:0000259" key="2">
    <source>
        <dbReference type="PROSITE" id="PS51029"/>
    </source>
</evidence>
<dbReference type="GO" id="GO:0003676">
    <property type="term" value="F:nucleic acid binding"/>
    <property type="evidence" value="ECO:0007669"/>
    <property type="project" value="InterPro"/>
</dbReference>
<feature type="region of interest" description="Disordered" evidence="1">
    <location>
        <begin position="429"/>
        <end position="453"/>
    </location>
</feature>
<evidence type="ECO:0000313" key="3">
    <source>
        <dbReference type="EMBL" id="KYM87836.1"/>
    </source>
</evidence>
<dbReference type="PROSITE" id="PS51029">
    <property type="entry name" value="MADF"/>
    <property type="match status" value="1"/>
</dbReference>
<dbReference type="InterPro" id="IPR036691">
    <property type="entry name" value="Endo/exonu/phosph_ase_sf"/>
</dbReference>
<dbReference type="STRING" id="520822.A0A195BQ83"/>
<dbReference type="EMBL" id="KQ976428">
    <property type="protein sequence ID" value="KYM87836.1"/>
    <property type="molecule type" value="Genomic_DNA"/>
</dbReference>
<keyword evidence="4" id="KW-1185">Reference proteome</keyword>
<dbReference type="PANTHER" id="PTHR12243">
    <property type="entry name" value="MADF DOMAIN TRANSCRIPTION FACTOR"/>
    <property type="match status" value="1"/>
</dbReference>
<dbReference type="SUPFAM" id="SSF56219">
    <property type="entry name" value="DNase I-like"/>
    <property type="match status" value="2"/>
</dbReference>
<dbReference type="Gene3D" id="3.30.420.10">
    <property type="entry name" value="Ribonuclease H-like superfamily/Ribonuclease H"/>
    <property type="match status" value="1"/>
</dbReference>
<feature type="domain" description="MADF" evidence="2">
    <location>
        <begin position="536"/>
        <end position="627"/>
    </location>
</feature>
<evidence type="ECO:0000256" key="1">
    <source>
        <dbReference type="SAM" id="MobiDB-lite"/>
    </source>
</evidence>
<dbReference type="Pfam" id="PF10545">
    <property type="entry name" value="MADF_DNA_bdg"/>
    <property type="match status" value="1"/>
</dbReference>
<feature type="region of interest" description="Disordered" evidence="1">
    <location>
        <begin position="641"/>
        <end position="674"/>
    </location>
</feature>
<feature type="compositionally biased region" description="Basic and acidic residues" evidence="1">
    <location>
        <begin position="436"/>
        <end position="453"/>
    </location>
</feature>
<dbReference type="InterPro" id="IPR036397">
    <property type="entry name" value="RNaseH_sf"/>
</dbReference>
<dbReference type="SMART" id="SM00595">
    <property type="entry name" value="MADF"/>
    <property type="match status" value="1"/>
</dbReference>
<dbReference type="InterPro" id="IPR006578">
    <property type="entry name" value="MADF-dom"/>
</dbReference>
<organism evidence="3 4">
    <name type="scientific">Atta colombica</name>
    <dbReference type="NCBI Taxonomy" id="520822"/>
    <lineage>
        <taxon>Eukaryota</taxon>
        <taxon>Metazoa</taxon>
        <taxon>Ecdysozoa</taxon>
        <taxon>Arthropoda</taxon>
        <taxon>Hexapoda</taxon>
        <taxon>Insecta</taxon>
        <taxon>Pterygota</taxon>
        <taxon>Neoptera</taxon>
        <taxon>Endopterygota</taxon>
        <taxon>Hymenoptera</taxon>
        <taxon>Apocrita</taxon>
        <taxon>Aculeata</taxon>
        <taxon>Formicoidea</taxon>
        <taxon>Formicidae</taxon>
        <taxon>Myrmicinae</taxon>
        <taxon>Atta</taxon>
    </lineage>
</organism>
<dbReference type="Gene3D" id="3.60.10.10">
    <property type="entry name" value="Endonuclease/exonuclease/phosphatase"/>
    <property type="match status" value="2"/>
</dbReference>
<evidence type="ECO:0000313" key="4">
    <source>
        <dbReference type="Proteomes" id="UP000078540"/>
    </source>
</evidence>
<gene>
    <name evidence="3" type="ORF">ALC53_03271</name>
</gene>
<dbReference type="InterPro" id="IPR039353">
    <property type="entry name" value="TF_Adf1"/>
</dbReference>
<dbReference type="Pfam" id="PF14529">
    <property type="entry name" value="Exo_endo_phos_2"/>
    <property type="match status" value="1"/>
</dbReference>
<dbReference type="GO" id="GO:0003824">
    <property type="term" value="F:catalytic activity"/>
    <property type="evidence" value="ECO:0007669"/>
    <property type="project" value="InterPro"/>
</dbReference>
<dbReference type="GO" id="GO:0005634">
    <property type="term" value="C:nucleus"/>
    <property type="evidence" value="ECO:0007669"/>
    <property type="project" value="TreeGrafter"/>
</dbReference>
<proteinExistence type="predicted"/>
<reference evidence="3 4" key="1">
    <citation type="submission" date="2015-09" db="EMBL/GenBank/DDBJ databases">
        <title>Atta colombica WGS genome.</title>
        <authorList>
            <person name="Nygaard S."/>
            <person name="Hu H."/>
            <person name="Boomsma J."/>
            <person name="Zhang G."/>
        </authorList>
    </citation>
    <scope>NUCLEOTIDE SEQUENCE [LARGE SCALE GENOMIC DNA]</scope>
    <source>
        <strain evidence="3">Treedump-2</strain>
        <tissue evidence="3">Whole body</tissue>
    </source>
</reference>
<dbReference type="Proteomes" id="UP000078540">
    <property type="component" value="Unassembled WGS sequence"/>
</dbReference>
<dbReference type="InterPro" id="IPR005135">
    <property type="entry name" value="Endo/exonuclease/phosphatase"/>
</dbReference>